<keyword evidence="3" id="KW-0862">Zinc</keyword>
<evidence type="ECO:0000259" key="6">
    <source>
        <dbReference type="PROSITE" id="PS50119"/>
    </source>
</evidence>
<dbReference type="InterPro" id="IPR011042">
    <property type="entry name" value="6-blade_b-propeller_TolB-like"/>
</dbReference>
<dbReference type="InterPro" id="IPR047153">
    <property type="entry name" value="TRIM45/56/19-like"/>
</dbReference>
<dbReference type="InterPro" id="IPR001841">
    <property type="entry name" value="Znf_RING"/>
</dbReference>
<sequence>MATGGCVKDELTCALCLEMYKEPRLLTCFHTFCKTCIEQLMEKGNVSCPLCRSVCKSVSILDFPLNVYIQTQVAFIKHESKCDLCEKDLKIKSKCIECDQFLCEDCSTFHLKIKSCKTHQVVEMIESNEKSNTPILKVKKDSYCDKHPDEILRFYCTQCELPVCRDCKHTLHEGHKSEDIQDRVKDARNWLEMFCKQIDLEISCYNNQRNSMINLKDFVDKNVRCLDLLEQNLITIVKTKCAELKSEMKQLSEGTIEEVTNRKIEIDRNISQTKSKKNYIGQILLHGSDSDIFHCKSQLSSAVPDINLSSNFKHLELSMPLFVERKNIQLPFPTFGHVQSSQLKLGMTVVLKNTFICNVMNKYISSICLSSLYQDKGLISFRHHNTVVGSKMENIIAYNSKGEINETFAIPSQLDLAVGKDQGLYYYEDIPPKESKKECTGCIRIYKLGKTTSEAFPCQRPISLDFFRNGDLAILDVDFKLSRVKFPKLMRTHLLNKICEIKLVAPIKIACGEGDDLWIADPGSGYIVVFMVFDNNCQFKFKFDPCEHLKLPNKFTPNGICMYASFLNYAVIVDSMNNCVLTVSKDGKFCDIILDHRHALESPTFVDCKNDILWVCDKKNRIRIYEITK</sequence>
<dbReference type="PANTHER" id="PTHR25462:SF296">
    <property type="entry name" value="MEIOTIC P26, ISOFORM F"/>
    <property type="match status" value="1"/>
</dbReference>
<evidence type="ECO:0000256" key="1">
    <source>
        <dbReference type="ARBA" id="ARBA00022723"/>
    </source>
</evidence>
<dbReference type="InterPro" id="IPR017907">
    <property type="entry name" value="Znf_RING_CS"/>
</dbReference>
<organism evidence="7 8">
    <name type="scientific">Mytilus galloprovincialis</name>
    <name type="common">Mediterranean mussel</name>
    <dbReference type="NCBI Taxonomy" id="29158"/>
    <lineage>
        <taxon>Eukaryota</taxon>
        <taxon>Metazoa</taxon>
        <taxon>Spiralia</taxon>
        <taxon>Lophotrochozoa</taxon>
        <taxon>Mollusca</taxon>
        <taxon>Bivalvia</taxon>
        <taxon>Autobranchia</taxon>
        <taxon>Pteriomorphia</taxon>
        <taxon>Mytilida</taxon>
        <taxon>Mytiloidea</taxon>
        <taxon>Mytilidae</taxon>
        <taxon>Mytilinae</taxon>
        <taxon>Mytilus</taxon>
    </lineage>
</organism>
<dbReference type="SUPFAM" id="SSF57845">
    <property type="entry name" value="B-box zinc-binding domain"/>
    <property type="match status" value="1"/>
</dbReference>
<comment type="caution">
    <text evidence="7">The sequence shown here is derived from an EMBL/GenBank/DDBJ whole genome shotgun (WGS) entry which is preliminary data.</text>
</comment>
<dbReference type="PROSITE" id="PS50089">
    <property type="entry name" value="ZF_RING_2"/>
    <property type="match status" value="1"/>
</dbReference>
<evidence type="ECO:0000256" key="2">
    <source>
        <dbReference type="ARBA" id="ARBA00022771"/>
    </source>
</evidence>
<keyword evidence="2 4" id="KW-0863">Zinc-finger</keyword>
<feature type="domain" description="RING-type" evidence="5">
    <location>
        <begin position="13"/>
        <end position="52"/>
    </location>
</feature>
<keyword evidence="1" id="KW-0479">Metal-binding</keyword>
<evidence type="ECO:0000313" key="8">
    <source>
        <dbReference type="Proteomes" id="UP000596742"/>
    </source>
</evidence>
<dbReference type="EMBL" id="UYJE01005479">
    <property type="protein sequence ID" value="VDI37670.1"/>
    <property type="molecule type" value="Genomic_DNA"/>
</dbReference>
<dbReference type="SUPFAM" id="SSF57850">
    <property type="entry name" value="RING/U-box"/>
    <property type="match status" value="1"/>
</dbReference>
<evidence type="ECO:0000256" key="3">
    <source>
        <dbReference type="ARBA" id="ARBA00022833"/>
    </source>
</evidence>
<protein>
    <submittedName>
        <fullName evidence="7">Tripartite motif-containing protein 2/3</fullName>
    </submittedName>
</protein>
<evidence type="ECO:0000256" key="4">
    <source>
        <dbReference type="PROSITE-ProRule" id="PRU00024"/>
    </source>
</evidence>
<dbReference type="AlphaFoldDB" id="A0A8B6ENR0"/>
<dbReference type="Proteomes" id="UP000596742">
    <property type="component" value="Unassembled WGS sequence"/>
</dbReference>
<dbReference type="InterPro" id="IPR018957">
    <property type="entry name" value="Znf_C3HC4_RING-type"/>
</dbReference>
<dbReference type="Pfam" id="PF00643">
    <property type="entry name" value="zf-B_box"/>
    <property type="match status" value="1"/>
</dbReference>
<gene>
    <name evidence="7" type="ORF">MGAL_10B019125</name>
</gene>
<dbReference type="Gene3D" id="3.30.40.10">
    <property type="entry name" value="Zinc/RING finger domain, C3HC4 (zinc finger)"/>
    <property type="match status" value="1"/>
</dbReference>
<dbReference type="Gene3D" id="3.30.160.60">
    <property type="entry name" value="Classic Zinc Finger"/>
    <property type="match status" value="1"/>
</dbReference>
<feature type="domain" description="B box-type" evidence="6">
    <location>
        <begin position="77"/>
        <end position="124"/>
    </location>
</feature>
<name>A0A8B6ENR0_MYTGA</name>
<dbReference type="PANTHER" id="PTHR25462">
    <property type="entry name" value="BONUS, ISOFORM C-RELATED"/>
    <property type="match status" value="1"/>
</dbReference>
<dbReference type="Pfam" id="PF00097">
    <property type="entry name" value="zf-C3HC4"/>
    <property type="match status" value="1"/>
</dbReference>
<dbReference type="CDD" id="cd19757">
    <property type="entry name" value="Bbox1"/>
    <property type="match status" value="1"/>
</dbReference>
<evidence type="ECO:0000259" key="5">
    <source>
        <dbReference type="PROSITE" id="PS50089"/>
    </source>
</evidence>
<evidence type="ECO:0000313" key="7">
    <source>
        <dbReference type="EMBL" id="VDI37670.1"/>
    </source>
</evidence>
<dbReference type="PROSITE" id="PS00518">
    <property type="entry name" value="ZF_RING_1"/>
    <property type="match status" value="1"/>
</dbReference>
<dbReference type="SUPFAM" id="SSF101898">
    <property type="entry name" value="NHL repeat"/>
    <property type="match status" value="1"/>
</dbReference>
<keyword evidence="8" id="KW-1185">Reference proteome</keyword>
<dbReference type="SMART" id="SM00336">
    <property type="entry name" value="BBOX"/>
    <property type="match status" value="2"/>
</dbReference>
<dbReference type="GO" id="GO:0008270">
    <property type="term" value="F:zinc ion binding"/>
    <property type="evidence" value="ECO:0007669"/>
    <property type="project" value="UniProtKB-KW"/>
</dbReference>
<dbReference type="PROSITE" id="PS50119">
    <property type="entry name" value="ZF_BBOX"/>
    <property type="match status" value="2"/>
</dbReference>
<dbReference type="InterPro" id="IPR013083">
    <property type="entry name" value="Znf_RING/FYVE/PHD"/>
</dbReference>
<dbReference type="Gene3D" id="2.120.10.30">
    <property type="entry name" value="TolB, C-terminal domain"/>
    <property type="match status" value="1"/>
</dbReference>
<reference evidence="7" key="1">
    <citation type="submission" date="2018-11" db="EMBL/GenBank/DDBJ databases">
        <authorList>
            <person name="Alioto T."/>
            <person name="Alioto T."/>
        </authorList>
    </citation>
    <scope>NUCLEOTIDE SEQUENCE</scope>
</reference>
<dbReference type="OrthoDB" id="6048873at2759"/>
<dbReference type="SMART" id="SM00184">
    <property type="entry name" value="RING"/>
    <property type="match status" value="1"/>
</dbReference>
<proteinExistence type="predicted"/>
<dbReference type="InterPro" id="IPR000315">
    <property type="entry name" value="Znf_B-box"/>
</dbReference>
<feature type="domain" description="B box-type" evidence="6">
    <location>
        <begin position="139"/>
        <end position="180"/>
    </location>
</feature>
<accession>A0A8B6ENR0</accession>